<sequence>MNYRKTLLFNTLGLPAYWRACREEYARMNVREEKVSYGSSDRQYALVVTSRDIPPVSPAKYVVYLHGGAWTFGSPEKFVAAAIPWLAAGYRVILPSYRRPPAVGLNEVVADCWSAVRACAPAETVAEFQIAGISAGAHLAALLALDPAGWRRAGWPAAPTAALCCAGPLNFAFLRPRRLFLPRYTLLDPIQRLSEVLPNPDCRWQLLHGTADATVDVRHSNTFHQELLNRGAAANLHHIPNGTHLDSGRWMFSGHPLRPLIDQFIAGPKR</sequence>
<dbReference type="Gene3D" id="3.40.50.1820">
    <property type="entry name" value="alpha/beta hydrolase"/>
    <property type="match status" value="1"/>
</dbReference>
<evidence type="ECO:0000259" key="2">
    <source>
        <dbReference type="Pfam" id="PF07859"/>
    </source>
</evidence>
<accession>A0A1H9I4R1</accession>
<proteinExistence type="predicted"/>
<dbReference type="AlphaFoldDB" id="A0A1H9I4R1"/>
<organism evidence="3 4">
    <name type="scientific">Neolewinella agarilytica</name>
    <dbReference type="NCBI Taxonomy" id="478744"/>
    <lineage>
        <taxon>Bacteria</taxon>
        <taxon>Pseudomonadati</taxon>
        <taxon>Bacteroidota</taxon>
        <taxon>Saprospiria</taxon>
        <taxon>Saprospirales</taxon>
        <taxon>Lewinellaceae</taxon>
        <taxon>Neolewinella</taxon>
    </lineage>
</organism>
<dbReference type="GO" id="GO:0016787">
    <property type="term" value="F:hydrolase activity"/>
    <property type="evidence" value="ECO:0007669"/>
    <property type="project" value="UniProtKB-KW"/>
</dbReference>
<reference evidence="4" key="1">
    <citation type="submission" date="2016-10" db="EMBL/GenBank/DDBJ databases">
        <authorList>
            <person name="Varghese N."/>
            <person name="Submissions S."/>
        </authorList>
    </citation>
    <scope>NUCLEOTIDE SEQUENCE [LARGE SCALE GENOMIC DNA]</scope>
    <source>
        <strain evidence="4">DSM 24740</strain>
    </source>
</reference>
<gene>
    <name evidence="3" type="ORF">SAMN05444359_11440</name>
</gene>
<dbReference type="SUPFAM" id="SSF53474">
    <property type="entry name" value="alpha/beta-Hydrolases"/>
    <property type="match status" value="1"/>
</dbReference>
<evidence type="ECO:0000313" key="4">
    <source>
        <dbReference type="Proteomes" id="UP000199021"/>
    </source>
</evidence>
<dbReference type="Pfam" id="PF07859">
    <property type="entry name" value="Abhydrolase_3"/>
    <property type="match status" value="1"/>
</dbReference>
<evidence type="ECO:0000256" key="1">
    <source>
        <dbReference type="ARBA" id="ARBA00022801"/>
    </source>
</evidence>
<dbReference type="RefSeq" id="WP_090169289.1">
    <property type="nucleotide sequence ID" value="NZ_FOFB01000014.1"/>
</dbReference>
<dbReference type="PANTHER" id="PTHR48081">
    <property type="entry name" value="AB HYDROLASE SUPERFAMILY PROTEIN C4A8.06C"/>
    <property type="match status" value="1"/>
</dbReference>
<name>A0A1H9I4R1_9BACT</name>
<keyword evidence="1 3" id="KW-0378">Hydrolase</keyword>
<keyword evidence="4" id="KW-1185">Reference proteome</keyword>
<protein>
    <submittedName>
        <fullName evidence="3">Alpha/beta hydrolase fold</fullName>
    </submittedName>
</protein>
<dbReference type="InterPro" id="IPR050300">
    <property type="entry name" value="GDXG_lipolytic_enzyme"/>
</dbReference>
<dbReference type="Proteomes" id="UP000199021">
    <property type="component" value="Unassembled WGS sequence"/>
</dbReference>
<dbReference type="OrthoDB" id="9777975at2"/>
<dbReference type="EMBL" id="FOFB01000014">
    <property type="protein sequence ID" value="SEQ69569.1"/>
    <property type="molecule type" value="Genomic_DNA"/>
</dbReference>
<feature type="domain" description="Alpha/beta hydrolase fold-3" evidence="2">
    <location>
        <begin position="62"/>
        <end position="145"/>
    </location>
</feature>
<dbReference type="STRING" id="478744.SAMN05444359_11440"/>
<dbReference type="InterPro" id="IPR013094">
    <property type="entry name" value="AB_hydrolase_3"/>
</dbReference>
<evidence type="ECO:0000313" key="3">
    <source>
        <dbReference type="EMBL" id="SEQ69569.1"/>
    </source>
</evidence>
<dbReference type="InParanoid" id="A0A1H9I4R1"/>
<dbReference type="InterPro" id="IPR029058">
    <property type="entry name" value="AB_hydrolase_fold"/>
</dbReference>